<keyword evidence="1" id="KW-0732">Signal</keyword>
<comment type="caution">
    <text evidence="2">The sequence shown here is derived from an EMBL/GenBank/DDBJ whole genome shotgun (WGS) entry which is preliminary data.</text>
</comment>
<accession>A0ABP6II80</accession>
<dbReference type="RefSeq" id="WP_344973039.1">
    <property type="nucleotide sequence ID" value="NZ_BAAAVI010000025.1"/>
</dbReference>
<protein>
    <recommendedName>
        <fullName evidence="4">Small secreted protein</fullName>
    </recommendedName>
</protein>
<dbReference type="EMBL" id="BAAAVI010000025">
    <property type="protein sequence ID" value="GAA2876505.1"/>
    <property type="molecule type" value="Genomic_DNA"/>
</dbReference>
<evidence type="ECO:0000256" key="1">
    <source>
        <dbReference type="SAM" id="SignalP"/>
    </source>
</evidence>
<organism evidence="2 3">
    <name type="scientific">Streptosporangium fragile</name>
    <dbReference type="NCBI Taxonomy" id="46186"/>
    <lineage>
        <taxon>Bacteria</taxon>
        <taxon>Bacillati</taxon>
        <taxon>Actinomycetota</taxon>
        <taxon>Actinomycetes</taxon>
        <taxon>Streptosporangiales</taxon>
        <taxon>Streptosporangiaceae</taxon>
        <taxon>Streptosporangium</taxon>
    </lineage>
</organism>
<keyword evidence="3" id="KW-1185">Reference proteome</keyword>
<evidence type="ECO:0008006" key="4">
    <source>
        <dbReference type="Google" id="ProtNLM"/>
    </source>
</evidence>
<dbReference type="Proteomes" id="UP001500831">
    <property type="component" value="Unassembled WGS sequence"/>
</dbReference>
<reference evidence="3" key="1">
    <citation type="journal article" date="2019" name="Int. J. Syst. Evol. Microbiol.">
        <title>The Global Catalogue of Microorganisms (GCM) 10K type strain sequencing project: providing services to taxonomists for standard genome sequencing and annotation.</title>
        <authorList>
            <consortium name="The Broad Institute Genomics Platform"/>
            <consortium name="The Broad Institute Genome Sequencing Center for Infectious Disease"/>
            <person name="Wu L."/>
            <person name="Ma J."/>
        </authorList>
    </citation>
    <scope>NUCLEOTIDE SEQUENCE [LARGE SCALE GENOMIC DNA]</scope>
    <source>
        <strain evidence="3">JCM 6242</strain>
    </source>
</reference>
<feature type="signal peptide" evidence="1">
    <location>
        <begin position="1"/>
        <end position="26"/>
    </location>
</feature>
<proteinExistence type="predicted"/>
<feature type="chain" id="PRO_5046495113" description="Small secreted protein" evidence="1">
    <location>
        <begin position="27"/>
        <end position="131"/>
    </location>
</feature>
<evidence type="ECO:0000313" key="2">
    <source>
        <dbReference type="EMBL" id="GAA2876505.1"/>
    </source>
</evidence>
<sequence>MFSALSSRRIGLLTAGVALISLTATACGSSANSEICSGAAWSKAFSDYTASATAGVADPNKLNEAGAKLSADLKELAGKADGELATALTELADAFGSLKIDPNDPTAAASAAASFGQKTQEAAAKLAAACS</sequence>
<name>A0ABP6II80_9ACTN</name>
<evidence type="ECO:0000313" key="3">
    <source>
        <dbReference type="Proteomes" id="UP001500831"/>
    </source>
</evidence>
<gene>
    <name evidence="2" type="ORF">GCM10010517_37700</name>
</gene>